<keyword evidence="1" id="KW-0040">ANK repeat</keyword>
<name>A0A0H5R3U3_9EUKA</name>
<proteinExistence type="predicted"/>
<evidence type="ECO:0000313" key="2">
    <source>
        <dbReference type="EMBL" id="CRZ08793.1"/>
    </source>
</evidence>
<dbReference type="AlphaFoldDB" id="A0A0H5R3U3"/>
<dbReference type="EMBL" id="HACM01008351">
    <property type="protein sequence ID" value="CRZ08793.1"/>
    <property type="molecule type" value="Transcribed_RNA"/>
</dbReference>
<dbReference type="Pfam" id="PF13857">
    <property type="entry name" value="Ank_5"/>
    <property type="match status" value="1"/>
</dbReference>
<protein>
    <submittedName>
        <fullName evidence="2">Uncharacterized protein</fullName>
    </submittedName>
</protein>
<feature type="non-terminal residue" evidence="2">
    <location>
        <position position="1"/>
    </location>
</feature>
<evidence type="ECO:0000256" key="1">
    <source>
        <dbReference type="PROSITE-ProRule" id="PRU00023"/>
    </source>
</evidence>
<reference evidence="2" key="1">
    <citation type="submission" date="2015-04" db="EMBL/GenBank/DDBJ databases">
        <title>The genome sequence of the plant pathogenic Rhizarian Plasmodiophora brassicae reveals insights in its biotrophic life cycle and the origin of chitin synthesis.</title>
        <authorList>
            <person name="Schwelm A."/>
            <person name="Fogelqvist J."/>
            <person name="Knaust A."/>
            <person name="Julke S."/>
            <person name="Lilja T."/>
            <person name="Dhandapani V."/>
            <person name="Bonilla-Rosso G."/>
            <person name="Karlsson M."/>
            <person name="Shevchenko A."/>
            <person name="Choi S.R."/>
            <person name="Kim H.G."/>
            <person name="Park J.Y."/>
            <person name="Lim Y.P."/>
            <person name="Ludwig-Muller J."/>
            <person name="Dixelius C."/>
        </authorList>
    </citation>
    <scope>NUCLEOTIDE SEQUENCE</scope>
    <source>
        <tissue evidence="2">Potato root galls</tissue>
    </source>
</reference>
<organism evidence="2">
    <name type="scientific">Spongospora subterranea</name>
    <dbReference type="NCBI Taxonomy" id="70186"/>
    <lineage>
        <taxon>Eukaryota</taxon>
        <taxon>Sar</taxon>
        <taxon>Rhizaria</taxon>
        <taxon>Endomyxa</taxon>
        <taxon>Phytomyxea</taxon>
        <taxon>Plasmodiophorida</taxon>
        <taxon>Plasmodiophoridae</taxon>
        <taxon>Spongospora</taxon>
    </lineage>
</organism>
<dbReference type="SUPFAM" id="SSF48403">
    <property type="entry name" value="Ankyrin repeat"/>
    <property type="match status" value="1"/>
</dbReference>
<feature type="repeat" description="ANK" evidence="1">
    <location>
        <begin position="31"/>
        <end position="63"/>
    </location>
</feature>
<sequence>GCSSGTMDHDGLDRNAIGEATSEILNLRNNEGRTAFWIAVYRNRGNIANILFLNGADPTISDNYGDSPLHNRLPKDMTDEMIIVIIENVDVNHVNRQGKTLLQSAIIYKREV</sequence>
<feature type="non-terminal residue" evidence="2">
    <location>
        <position position="112"/>
    </location>
</feature>
<dbReference type="InterPro" id="IPR036770">
    <property type="entry name" value="Ankyrin_rpt-contain_sf"/>
</dbReference>
<dbReference type="Gene3D" id="1.25.40.20">
    <property type="entry name" value="Ankyrin repeat-containing domain"/>
    <property type="match status" value="1"/>
</dbReference>
<dbReference type="InterPro" id="IPR002110">
    <property type="entry name" value="Ankyrin_rpt"/>
</dbReference>
<dbReference type="PROSITE" id="PS50088">
    <property type="entry name" value="ANK_REPEAT"/>
    <property type="match status" value="1"/>
</dbReference>
<accession>A0A0H5R3U3</accession>